<dbReference type="EMBL" id="JBHSPX010000004">
    <property type="protein sequence ID" value="MFC6063964.1"/>
    <property type="molecule type" value="Genomic_DNA"/>
</dbReference>
<protein>
    <submittedName>
        <fullName evidence="1">Phytoene desaturase family protein</fullName>
    </submittedName>
</protein>
<accession>A0ABW1MJJ3</accession>
<sequence>MSTAVVVGAGPNGLAAAVALADRGVAVTVLEAAEEVGGGTRSGEAIVPGLLHDHCSAVHPMAVGSAFLRGLDLERHGLHWRWPEIDCVHPLDGRDAAVLHRSVAETAAGLGTDGKRWRLAFGSNTEAYEKLAADIMGPLLRLPSHPLRLARFGLPTLLPASAFARFLRTEGARALFGGVAAHAFQPLHHPVSSAIGLGILTAGHRYGWAVAAGGSRSIGQALASKLRELGGKIETGVRVTHASQLPATDLTLFDLAPGAVAAILGDRLPAATARAYRRFRHGPGAFKVDFAIEGGVPWNHPSARRAGTVHLGGTYAEIAATERQTHAGAMPERPFVLVGQQYLADPGRSVGDVHPLWTYAHVPHGYTGDASQAIIAQIERFAPGFRERIIGMAVRSTSDLPGHNPNYVGGDILTGAKDPAQLLLGPRPGRNPYSTGIPGTFLCSAATPPGPGAHGMCGANAAAAALRYLHRRLG</sequence>
<dbReference type="Pfam" id="PF13450">
    <property type="entry name" value="NAD_binding_8"/>
    <property type="match status" value="1"/>
</dbReference>
<gene>
    <name evidence="1" type="ORF">ACFP4F_15555</name>
</gene>
<evidence type="ECO:0000313" key="1">
    <source>
        <dbReference type="EMBL" id="MFC6063964.1"/>
    </source>
</evidence>
<keyword evidence="2" id="KW-1185">Reference proteome</keyword>
<dbReference type="PANTHER" id="PTHR10668:SF105">
    <property type="entry name" value="DEHYDROGENASE-RELATED"/>
    <property type="match status" value="1"/>
</dbReference>
<dbReference type="SUPFAM" id="SSF51905">
    <property type="entry name" value="FAD/NAD(P)-binding domain"/>
    <property type="match status" value="1"/>
</dbReference>
<comment type="caution">
    <text evidence="1">The sequence shown here is derived from an EMBL/GenBank/DDBJ whole genome shotgun (WGS) entry which is preliminary data.</text>
</comment>
<dbReference type="PRINTS" id="PR00411">
    <property type="entry name" value="PNDRDTASEI"/>
</dbReference>
<proteinExistence type="predicted"/>
<reference evidence="2" key="1">
    <citation type="journal article" date="2019" name="Int. J. Syst. Evol. Microbiol.">
        <title>The Global Catalogue of Microorganisms (GCM) 10K type strain sequencing project: providing services to taxonomists for standard genome sequencing and annotation.</title>
        <authorList>
            <consortium name="The Broad Institute Genomics Platform"/>
            <consortium name="The Broad Institute Genome Sequencing Center for Infectious Disease"/>
            <person name="Wu L."/>
            <person name="Ma J."/>
        </authorList>
    </citation>
    <scope>NUCLEOTIDE SEQUENCE [LARGE SCALE GENOMIC DNA]</scope>
    <source>
        <strain evidence="2">CGMCC 1.15180</strain>
    </source>
</reference>
<dbReference type="RefSeq" id="WP_031052531.1">
    <property type="nucleotide sequence ID" value="NZ_JBHSPX010000004.1"/>
</dbReference>
<evidence type="ECO:0000313" key="2">
    <source>
        <dbReference type="Proteomes" id="UP001596139"/>
    </source>
</evidence>
<name>A0ABW1MJJ3_9ACTN</name>
<dbReference type="InterPro" id="IPR036188">
    <property type="entry name" value="FAD/NAD-bd_sf"/>
</dbReference>
<organism evidence="1 2">
    <name type="scientific">Streptomyces ochraceiscleroticus</name>
    <dbReference type="NCBI Taxonomy" id="47761"/>
    <lineage>
        <taxon>Bacteria</taxon>
        <taxon>Bacillati</taxon>
        <taxon>Actinomycetota</taxon>
        <taxon>Actinomycetes</taxon>
        <taxon>Kitasatosporales</taxon>
        <taxon>Streptomycetaceae</taxon>
        <taxon>Streptomyces</taxon>
    </lineage>
</organism>
<dbReference type="Gene3D" id="3.50.50.60">
    <property type="entry name" value="FAD/NAD(P)-binding domain"/>
    <property type="match status" value="1"/>
</dbReference>
<dbReference type="PANTHER" id="PTHR10668">
    <property type="entry name" value="PHYTOENE DEHYDROGENASE"/>
    <property type="match status" value="1"/>
</dbReference>
<dbReference type="Proteomes" id="UP001596139">
    <property type="component" value="Unassembled WGS sequence"/>
</dbReference>